<comment type="caution">
    <text evidence="2">The sequence shown here is derived from an EMBL/GenBank/DDBJ whole genome shotgun (WGS) entry which is preliminary data.</text>
</comment>
<evidence type="ECO:0000256" key="1">
    <source>
        <dbReference type="SAM" id="Phobius"/>
    </source>
</evidence>
<dbReference type="EMBL" id="LBSX01000018">
    <property type="protein sequence ID" value="KKQ26941.1"/>
    <property type="molecule type" value="Genomic_DNA"/>
</dbReference>
<keyword evidence="1" id="KW-1133">Transmembrane helix</keyword>
<keyword evidence="1" id="KW-0812">Transmembrane</keyword>
<dbReference type="STRING" id="1619046.US42_C0018G0015"/>
<accession>A0A0G0JFL4</accession>
<sequence>MPENTTSVTTKKCRHCQGIVDIKAKKCQHCSSDLRNWFIRHKIISIILIIILYAIGSQSLSDTNKARQAAKLNNDGSTTSTSAEVQNDNNLQVGQDSYLRLPNISDPGQKICLGTTTDDADKITKAMLANDFLGLLEIPGAFCVSNGTKVKLIEKDFPLRRVRIVEGVNKIDSDKVGLSGWVPLEFVVTN</sequence>
<gene>
    <name evidence="2" type="ORF">US42_C0018G0015</name>
</gene>
<name>A0A0G0JFL4_9BACT</name>
<feature type="transmembrane region" description="Helical" evidence="1">
    <location>
        <begin position="43"/>
        <end position="61"/>
    </location>
</feature>
<dbReference type="AlphaFoldDB" id="A0A0G0JFL4"/>
<keyword evidence="1" id="KW-0472">Membrane</keyword>
<protein>
    <submittedName>
        <fullName evidence="2">Uncharacterized protein</fullName>
    </submittedName>
</protein>
<evidence type="ECO:0000313" key="3">
    <source>
        <dbReference type="Proteomes" id="UP000034849"/>
    </source>
</evidence>
<evidence type="ECO:0000313" key="2">
    <source>
        <dbReference type="EMBL" id="KKQ26941.1"/>
    </source>
</evidence>
<reference evidence="2 3" key="1">
    <citation type="journal article" date="2015" name="Nature">
        <title>rRNA introns, odd ribosomes, and small enigmatic genomes across a large radiation of phyla.</title>
        <authorList>
            <person name="Brown C.T."/>
            <person name="Hug L.A."/>
            <person name="Thomas B.C."/>
            <person name="Sharon I."/>
            <person name="Castelle C.J."/>
            <person name="Singh A."/>
            <person name="Wilkins M.J."/>
            <person name="Williams K.H."/>
            <person name="Banfield J.F."/>
        </authorList>
    </citation>
    <scope>NUCLEOTIDE SEQUENCE [LARGE SCALE GENOMIC DNA]</scope>
</reference>
<organism evidence="2 3">
    <name type="scientific">Candidatus Magasanikbacteria bacterium GW2011_GWC2_37_14</name>
    <dbReference type="NCBI Taxonomy" id="1619046"/>
    <lineage>
        <taxon>Bacteria</taxon>
        <taxon>Candidatus Magasanikiibacteriota</taxon>
    </lineage>
</organism>
<dbReference type="Proteomes" id="UP000034849">
    <property type="component" value="Unassembled WGS sequence"/>
</dbReference>
<proteinExistence type="predicted"/>